<protein>
    <recommendedName>
        <fullName evidence="4">Peptidase C39 domain-containing protein</fullName>
    </recommendedName>
</protein>
<keyword evidence="3" id="KW-1185">Reference proteome</keyword>
<evidence type="ECO:0000313" key="2">
    <source>
        <dbReference type="EMBL" id="QEX24761.1"/>
    </source>
</evidence>
<name>A0A5J6N4K2_9PROT</name>
<evidence type="ECO:0000256" key="1">
    <source>
        <dbReference type="SAM" id="MobiDB-lite"/>
    </source>
</evidence>
<dbReference type="InterPro" id="IPR021770">
    <property type="entry name" value="DUF3335"/>
</dbReference>
<evidence type="ECO:0008006" key="4">
    <source>
        <dbReference type="Google" id="ProtNLM"/>
    </source>
</evidence>
<sequence>MAKQTKRAIARSSSRAPRRAATAKRAKRSVPKAATSKAKAARRIPHYRQTTDFTCGPSSVLMSMRALDPRAPFDRASELQLWREATSVFSGPSGGHGGCGPVALALALGRRGFTAEVHVNHRDVFLGERTRSAERKEVMRVLQEQDLAEAKRRGIPVHYGTLSQKALEARFREGLIPIVLVSTHFIHGDHVAHWVVVTGFDDENVYVNDPWVALDKGKTPKDMTDFPVPRQAFDGMTCYGKQRERACVLVGR</sequence>
<accession>A0A5J6N4K2</accession>
<dbReference type="Proteomes" id="UP000325797">
    <property type="component" value="Chromosome"/>
</dbReference>
<dbReference type="EMBL" id="CP042582">
    <property type="protein sequence ID" value="QEX24761.1"/>
    <property type="molecule type" value="Genomic_DNA"/>
</dbReference>
<dbReference type="OrthoDB" id="9803233at2"/>
<dbReference type="AlphaFoldDB" id="A0A5J6N4K2"/>
<dbReference type="RefSeq" id="WP_151120014.1">
    <property type="nucleotide sequence ID" value="NZ_CP042582.1"/>
</dbReference>
<proteinExistence type="predicted"/>
<dbReference type="KEGG" id="hadh:FRZ61_47030"/>
<organism evidence="2 3">
    <name type="scientific">Hypericibacter adhaerens</name>
    <dbReference type="NCBI Taxonomy" id="2602016"/>
    <lineage>
        <taxon>Bacteria</taxon>
        <taxon>Pseudomonadati</taxon>
        <taxon>Pseudomonadota</taxon>
        <taxon>Alphaproteobacteria</taxon>
        <taxon>Rhodospirillales</taxon>
        <taxon>Dongiaceae</taxon>
        <taxon>Hypericibacter</taxon>
    </lineage>
</organism>
<dbReference type="Pfam" id="PF11814">
    <property type="entry name" value="DUF3335"/>
    <property type="match status" value="1"/>
</dbReference>
<feature type="region of interest" description="Disordered" evidence="1">
    <location>
        <begin position="1"/>
        <end position="42"/>
    </location>
</feature>
<evidence type="ECO:0000313" key="3">
    <source>
        <dbReference type="Proteomes" id="UP000325797"/>
    </source>
</evidence>
<dbReference type="Gene3D" id="3.90.70.10">
    <property type="entry name" value="Cysteine proteinases"/>
    <property type="match status" value="1"/>
</dbReference>
<gene>
    <name evidence="2" type="ORF">FRZ61_47030</name>
</gene>
<reference evidence="2 3" key="1">
    <citation type="submission" date="2019-08" db="EMBL/GenBank/DDBJ databases">
        <title>Hyperibacter terrae gen. nov., sp. nov. and Hyperibacter viscosus sp. nov., two new members in the family Rhodospirillaceae isolated from the rhizosphere of Hypericum perforatum.</title>
        <authorList>
            <person name="Noviana Z."/>
        </authorList>
    </citation>
    <scope>NUCLEOTIDE SEQUENCE [LARGE SCALE GENOMIC DNA]</scope>
    <source>
        <strain evidence="2 3">R5959</strain>
    </source>
</reference>
<feature type="compositionally biased region" description="Basic residues" evidence="1">
    <location>
        <begin position="16"/>
        <end position="30"/>
    </location>
</feature>